<evidence type="ECO:0000256" key="4">
    <source>
        <dbReference type="SAM" id="MobiDB-lite"/>
    </source>
</evidence>
<dbReference type="PANTHER" id="PTHR46796">
    <property type="entry name" value="HTH-TYPE TRANSCRIPTIONAL ACTIVATOR RHAS-RELATED"/>
    <property type="match status" value="1"/>
</dbReference>
<keyword evidence="7" id="KW-1185">Reference proteome</keyword>
<reference evidence="6" key="2">
    <citation type="submission" date="2021-03" db="EMBL/GenBank/DDBJ databases">
        <authorList>
            <person name="Cao W."/>
        </authorList>
    </citation>
    <scope>NUCLEOTIDE SEQUENCE</scope>
    <source>
        <strain evidence="6">110414</strain>
    </source>
</reference>
<gene>
    <name evidence="6" type="ORF">J5837_07640</name>
</gene>
<dbReference type="Pfam" id="PF12833">
    <property type="entry name" value="HTH_18"/>
    <property type="match status" value="1"/>
</dbReference>
<dbReference type="RefSeq" id="WP_210536069.1">
    <property type="nucleotide sequence ID" value="NZ_JAGKTC010000001.1"/>
</dbReference>
<dbReference type="GO" id="GO:0043565">
    <property type="term" value="F:sequence-specific DNA binding"/>
    <property type="evidence" value="ECO:0007669"/>
    <property type="project" value="InterPro"/>
</dbReference>
<proteinExistence type="predicted"/>
<dbReference type="Gene3D" id="1.10.10.60">
    <property type="entry name" value="Homeodomain-like"/>
    <property type="match status" value="2"/>
</dbReference>
<evidence type="ECO:0000256" key="2">
    <source>
        <dbReference type="ARBA" id="ARBA00023125"/>
    </source>
</evidence>
<dbReference type="InterPro" id="IPR020449">
    <property type="entry name" value="Tscrpt_reg_AraC-type_HTH"/>
</dbReference>
<evidence type="ECO:0000256" key="1">
    <source>
        <dbReference type="ARBA" id="ARBA00023015"/>
    </source>
</evidence>
<dbReference type="SUPFAM" id="SSF46689">
    <property type="entry name" value="Homeodomain-like"/>
    <property type="match status" value="1"/>
</dbReference>
<organism evidence="6 7">
    <name type="scientific">Pseudoxanthomonas helianthi</name>
    <dbReference type="NCBI Taxonomy" id="1453541"/>
    <lineage>
        <taxon>Bacteria</taxon>
        <taxon>Pseudomonadati</taxon>
        <taxon>Pseudomonadota</taxon>
        <taxon>Gammaproteobacteria</taxon>
        <taxon>Lysobacterales</taxon>
        <taxon>Lysobacteraceae</taxon>
        <taxon>Pseudoxanthomonas</taxon>
    </lineage>
</organism>
<dbReference type="PROSITE" id="PS00041">
    <property type="entry name" value="HTH_ARAC_FAMILY_1"/>
    <property type="match status" value="1"/>
</dbReference>
<comment type="caution">
    <text evidence="6">The sequence shown here is derived from an EMBL/GenBank/DDBJ whole genome shotgun (WGS) entry which is preliminary data.</text>
</comment>
<accession>A0A941ATK7</accession>
<dbReference type="InterPro" id="IPR009057">
    <property type="entry name" value="Homeodomain-like_sf"/>
</dbReference>
<feature type="domain" description="HTH araC/xylS-type" evidence="5">
    <location>
        <begin position="207"/>
        <end position="305"/>
    </location>
</feature>
<keyword evidence="3" id="KW-0804">Transcription</keyword>
<dbReference type="EMBL" id="JAGKTC010000001">
    <property type="protein sequence ID" value="MBP3984299.1"/>
    <property type="molecule type" value="Genomic_DNA"/>
</dbReference>
<evidence type="ECO:0000259" key="5">
    <source>
        <dbReference type="PROSITE" id="PS01124"/>
    </source>
</evidence>
<protein>
    <submittedName>
        <fullName evidence="6">Helix-turn-helix transcriptional regulator</fullName>
    </submittedName>
</protein>
<dbReference type="SMART" id="SM00342">
    <property type="entry name" value="HTH_ARAC"/>
    <property type="match status" value="1"/>
</dbReference>
<dbReference type="GO" id="GO:0003700">
    <property type="term" value="F:DNA-binding transcription factor activity"/>
    <property type="evidence" value="ECO:0007669"/>
    <property type="project" value="InterPro"/>
</dbReference>
<dbReference type="InterPro" id="IPR018062">
    <property type="entry name" value="HTH_AraC-typ_CS"/>
</dbReference>
<dbReference type="InterPro" id="IPR050204">
    <property type="entry name" value="AraC_XylS_family_regulators"/>
</dbReference>
<evidence type="ECO:0000313" key="7">
    <source>
        <dbReference type="Proteomes" id="UP000673447"/>
    </source>
</evidence>
<sequence>MLETVLSLPSFRETFEPAPPSSPPPRGPVAVAILGHGELRRPCATQGMALQLFRGESGAMLEIPNGWLSISLPLSGRVRVRSEQSEWPLEPGRCLVWDRSLFLDAASGGAWLCLCGPEEAWHRACRNARAAAELFPVEDACPPGVAERLAQLAREARGGTENAEHASHLLQMVCLDLHAAQHALRQLLPRCPGRTRRRKRWAMLRLLRVRHAIASGRGARLRMNALAGRISCSSGHLSRVYLHVFGETPADFAFRLRLEHAMALATRTDMAFCDVAESAGFDNQSSFCRAFKKRYGMTPGAARALRAATRGESTVATLAS</sequence>
<dbReference type="AlphaFoldDB" id="A0A941ATK7"/>
<reference evidence="6" key="1">
    <citation type="journal article" date="2016" name="Int. J. Syst. Evol. Microbiol.">
        <title>Pseudoxanthomonas helianthi sp. nov., isolated from roots of Jerusalem artichoke (Helianthus tuberosus).</title>
        <authorList>
            <person name="Kittiwongwattana C."/>
            <person name="Thawai C."/>
        </authorList>
    </citation>
    <scope>NUCLEOTIDE SEQUENCE</scope>
    <source>
        <strain evidence="6">110414</strain>
    </source>
</reference>
<evidence type="ECO:0000313" key="6">
    <source>
        <dbReference type="EMBL" id="MBP3984299.1"/>
    </source>
</evidence>
<keyword evidence="2" id="KW-0238">DNA-binding</keyword>
<name>A0A941ATK7_9GAMM</name>
<feature type="region of interest" description="Disordered" evidence="4">
    <location>
        <begin position="1"/>
        <end position="26"/>
    </location>
</feature>
<keyword evidence="1" id="KW-0805">Transcription regulation</keyword>
<dbReference type="Proteomes" id="UP000673447">
    <property type="component" value="Unassembled WGS sequence"/>
</dbReference>
<dbReference type="InterPro" id="IPR018060">
    <property type="entry name" value="HTH_AraC"/>
</dbReference>
<feature type="compositionally biased region" description="Pro residues" evidence="4">
    <location>
        <begin position="17"/>
        <end position="26"/>
    </location>
</feature>
<dbReference type="PRINTS" id="PR00032">
    <property type="entry name" value="HTHARAC"/>
</dbReference>
<dbReference type="PROSITE" id="PS01124">
    <property type="entry name" value="HTH_ARAC_FAMILY_2"/>
    <property type="match status" value="1"/>
</dbReference>
<evidence type="ECO:0000256" key="3">
    <source>
        <dbReference type="ARBA" id="ARBA00023163"/>
    </source>
</evidence>